<feature type="chain" id="PRO_5012239421" description="ceramide glucosyltransferase" evidence="16">
    <location>
        <begin position="23"/>
        <end position="395"/>
    </location>
</feature>
<evidence type="ECO:0000313" key="17">
    <source>
        <dbReference type="EMBL" id="OWF51098.1"/>
    </source>
</evidence>
<dbReference type="Pfam" id="PF13506">
    <property type="entry name" value="Glyco_transf_21"/>
    <property type="match status" value="1"/>
</dbReference>
<feature type="signal peptide" evidence="16">
    <location>
        <begin position="1"/>
        <end position="22"/>
    </location>
</feature>
<dbReference type="FunFam" id="3.90.550.10:FF:000041">
    <property type="entry name" value="UDP-glucose ceramide glucosyltransferase"/>
    <property type="match status" value="1"/>
</dbReference>
<proteinExistence type="inferred from homology"/>
<comment type="pathway">
    <text evidence="2">Lipid metabolism; sphingolipid metabolism.</text>
</comment>
<comment type="subcellular location">
    <subcellularLocation>
        <location evidence="1">Golgi apparatus membrane</location>
        <topology evidence="1">Multi-pass membrane protein</topology>
    </subcellularLocation>
</comment>
<dbReference type="AlphaFoldDB" id="A0A210QQW6"/>
<dbReference type="GO" id="GO:0006679">
    <property type="term" value="P:glucosylceramide biosynthetic process"/>
    <property type="evidence" value="ECO:0007669"/>
    <property type="project" value="TreeGrafter"/>
</dbReference>
<organism evidence="17 18">
    <name type="scientific">Mizuhopecten yessoensis</name>
    <name type="common">Japanese scallop</name>
    <name type="synonym">Patinopecten yessoensis</name>
    <dbReference type="NCBI Taxonomy" id="6573"/>
    <lineage>
        <taxon>Eukaryota</taxon>
        <taxon>Metazoa</taxon>
        <taxon>Spiralia</taxon>
        <taxon>Lophotrochozoa</taxon>
        <taxon>Mollusca</taxon>
        <taxon>Bivalvia</taxon>
        <taxon>Autobranchia</taxon>
        <taxon>Pteriomorphia</taxon>
        <taxon>Pectinida</taxon>
        <taxon>Pectinoidea</taxon>
        <taxon>Pectinidae</taxon>
        <taxon>Mizuhopecten</taxon>
    </lineage>
</organism>
<keyword evidence="11" id="KW-0333">Golgi apparatus</keyword>
<dbReference type="InterPro" id="IPR025993">
    <property type="entry name" value="Ceramide_glucosylTrfase"/>
</dbReference>
<dbReference type="OrthoDB" id="1483400at2759"/>
<evidence type="ECO:0000256" key="4">
    <source>
        <dbReference type="ARBA" id="ARBA00006739"/>
    </source>
</evidence>
<protein>
    <recommendedName>
        <fullName evidence="5">ceramide glucosyltransferase</fullName>
        <ecNumber evidence="5">2.4.1.80</ecNumber>
    </recommendedName>
</protein>
<evidence type="ECO:0000256" key="2">
    <source>
        <dbReference type="ARBA" id="ARBA00004760"/>
    </source>
</evidence>
<evidence type="ECO:0000256" key="12">
    <source>
        <dbReference type="ARBA" id="ARBA00023098"/>
    </source>
</evidence>
<evidence type="ECO:0000313" key="18">
    <source>
        <dbReference type="Proteomes" id="UP000242188"/>
    </source>
</evidence>
<keyword evidence="10" id="KW-1133">Transmembrane helix</keyword>
<comment type="catalytic activity">
    <reaction evidence="15">
        <text>N-(9Z-octadecenoyl)-sphing-4-enine + UDP-alpha-D-xylose = beta-D-xylosyl-(1&lt;-&gt;1')-N-(9Z-octadecenoyl)-sphing-4-enine + UDP + H(+)</text>
        <dbReference type="Rhea" id="RHEA:70247"/>
        <dbReference type="ChEBI" id="CHEBI:15378"/>
        <dbReference type="ChEBI" id="CHEBI:57632"/>
        <dbReference type="ChEBI" id="CHEBI:58223"/>
        <dbReference type="ChEBI" id="CHEBI:77996"/>
        <dbReference type="ChEBI" id="CHEBI:189081"/>
    </reaction>
    <physiologicalReaction direction="left-to-right" evidence="15">
        <dbReference type="Rhea" id="RHEA:70248"/>
    </physiologicalReaction>
</comment>
<dbReference type="InterPro" id="IPR029044">
    <property type="entry name" value="Nucleotide-diphossugar_trans"/>
</dbReference>
<keyword evidence="12" id="KW-0443">Lipid metabolism</keyword>
<comment type="similarity">
    <text evidence="4">Belongs to the glycosyltransferase 2 family.</text>
</comment>
<dbReference type="Proteomes" id="UP000242188">
    <property type="component" value="Unassembled WGS sequence"/>
</dbReference>
<evidence type="ECO:0000256" key="3">
    <source>
        <dbReference type="ARBA" id="ARBA00004991"/>
    </source>
</evidence>
<dbReference type="GO" id="GO:0000139">
    <property type="term" value="C:Golgi membrane"/>
    <property type="evidence" value="ECO:0007669"/>
    <property type="project" value="UniProtKB-SubCell"/>
</dbReference>
<evidence type="ECO:0000256" key="9">
    <source>
        <dbReference type="ARBA" id="ARBA00022692"/>
    </source>
</evidence>
<dbReference type="PANTHER" id="PTHR12726:SF0">
    <property type="entry name" value="CERAMIDE GLUCOSYLTRANSFERASE"/>
    <property type="match status" value="1"/>
</dbReference>
<evidence type="ECO:0000256" key="16">
    <source>
        <dbReference type="SAM" id="SignalP"/>
    </source>
</evidence>
<evidence type="ECO:0000256" key="13">
    <source>
        <dbReference type="ARBA" id="ARBA00023136"/>
    </source>
</evidence>
<keyword evidence="13" id="KW-0472">Membrane</keyword>
<dbReference type="GO" id="GO:0008120">
    <property type="term" value="F:ceramide glucosyltransferase activity"/>
    <property type="evidence" value="ECO:0007669"/>
    <property type="project" value="UniProtKB-EC"/>
</dbReference>
<comment type="catalytic activity">
    <reaction evidence="14">
        <text>UDP-alpha-D-xylose + an N-acylsphing-4-enine = a beta-D-xylosyl-(1&lt;-&gt;1')-N-acylsphing-4-enine + UDP + H(+)</text>
        <dbReference type="Rhea" id="RHEA:70243"/>
        <dbReference type="ChEBI" id="CHEBI:15378"/>
        <dbReference type="ChEBI" id="CHEBI:52639"/>
        <dbReference type="ChEBI" id="CHEBI:57632"/>
        <dbReference type="ChEBI" id="CHEBI:58223"/>
        <dbReference type="ChEBI" id="CHEBI:189068"/>
    </reaction>
    <physiologicalReaction direction="left-to-right" evidence="14">
        <dbReference type="Rhea" id="RHEA:70244"/>
    </physiologicalReaction>
</comment>
<keyword evidence="8 17" id="KW-0808">Transferase</keyword>
<gene>
    <name evidence="17" type="ORF">KP79_PYT16636</name>
</gene>
<dbReference type="SUPFAM" id="SSF53448">
    <property type="entry name" value="Nucleotide-diphospho-sugar transferases"/>
    <property type="match status" value="1"/>
</dbReference>
<keyword evidence="16" id="KW-0732">Signal</keyword>
<dbReference type="UniPathway" id="UPA00222"/>
<dbReference type="STRING" id="6573.A0A210QQW6"/>
<keyword evidence="18" id="KW-1185">Reference proteome</keyword>
<dbReference type="EMBL" id="NEDP02002351">
    <property type="protein sequence ID" value="OWF51098.1"/>
    <property type="molecule type" value="Genomic_DNA"/>
</dbReference>
<dbReference type="CDD" id="cd02520">
    <property type="entry name" value="Glucosylceramide_synthase"/>
    <property type="match status" value="1"/>
</dbReference>
<evidence type="ECO:0000256" key="7">
    <source>
        <dbReference type="ARBA" id="ARBA00022676"/>
    </source>
</evidence>
<evidence type="ECO:0000256" key="11">
    <source>
        <dbReference type="ARBA" id="ARBA00023034"/>
    </source>
</evidence>
<keyword evidence="9" id="KW-0812">Transmembrane</keyword>
<evidence type="ECO:0000256" key="5">
    <source>
        <dbReference type="ARBA" id="ARBA00012699"/>
    </source>
</evidence>
<evidence type="ECO:0000256" key="6">
    <source>
        <dbReference type="ARBA" id="ARBA00022516"/>
    </source>
</evidence>
<sequence>MTSFTLDWAFLLQACCIHVTKVRDICYLMHRPVPPPDPENLHGVSILKPLTGVDPNLYKNLETFFNQKYPAYELLFSVQDENDPAIMVVQSLIQKYPKVDAKLFIAGLRYVGPNGKINNMVRGYEAAKYDWIVISDSGIYMRPDTLLDMVSYMKADVGLVLQMPYTAHRKYGFASVYEQVYFGTFQARNSLGANAIGINCSTGMSCLFRKELLENVGGLQAFAKYLAEDFFICKEIVKQKYKTVLCSQPAMQNSGNCTVEHFHKRLIRWSQLRGAMLPHLIILEPISECMLMGVLISWALDFLFNVSPMTVFLLHTLMWFLSDYCLLRIVENGPLPFSKFEFFVAWITRESLAFWLSLRSHKNNEVHTDTGLTAVPPRLMTVPGPIPGLGHEGLS</sequence>
<evidence type="ECO:0000256" key="10">
    <source>
        <dbReference type="ARBA" id="ARBA00022989"/>
    </source>
</evidence>
<keyword evidence="6" id="KW-0444">Lipid biosynthesis</keyword>
<reference evidence="17 18" key="1">
    <citation type="journal article" date="2017" name="Nat. Ecol. Evol.">
        <title>Scallop genome provides insights into evolution of bilaterian karyotype and development.</title>
        <authorList>
            <person name="Wang S."/>
            <person name="Zhang J."/>
            <person name="Jiao W."/>
            <person name="Li J."/>
            <person name="Xun X."/>
            <person name="Sun Y."/>
            <person name="Guo X."/>
            <person name="Huan P."/>
            <person name="Dong B."/>
            <person name="Zhang L."/>
            <person name="Hu X."/>
            <person name="Sun X."/>
            <person name="Wang J."/>
            <person name="Zhao C."/>
            <person name="Wang Y."/>
            <person name="Wang D."/>
            <person name="Huang X."/>
            <person name="Wang R."/>
            <person name="Lv J."/>
            <person name="Li Y."/>
            <person name="Zhang Z."/>
            <person name="Liu B."/>
            <person name="Lu W."/>
            <person name="Hui Y."/>
            <person name="Liang J."/>
            <person name="Zhou Z."/>
            <person name="Hou R."/>
            <person name="Li X."/>
            <person name="Liu Y."/>
            <person name="Li H."/>
            <person name="Ning X."/>
            <person name="Lin Y."/>
            <person name="Zhao L."/>
            <person name="Xing Q."/>
            <person name="Dou J."/>
            <person name="Li Y."/>
            <person name="Mao J."/>
            <person name="Guo H."/>
            <person name="Dou H."/>
            <person name="Li T."/>
            <person name="Mu C."/>
            <person name="Jiang W."/>
            <person name="Fu Q."/>
            <person name="Fu X."/>
            <person name="Miao Y."/>
            <person name="Liu J."/>
            <person name="Yu Q."/>
            <person name="Li R."/>
            <person name="Liao H."/>
            <person name="Li X."/>
            <person name="Kong Y."/>
            <person name="Jiang Z."/>
            <person name="Chourrout D."/>
            <person name="Li R."/>
            <person name="Bao Z."/>
        </authorList>
    </citation>
    <scope>NUCLEOTIDE SEQUENCE [LARGE SCALE GENOMIC DNA]</scope>
    <source>
        <strain evidence="17 18">PY_sf001</strain>
    </source>
</reference>
<evidence type="ECO:0000256" key="8">
    <source>
        <dbReference type="ARBA" id="ARBA00022679"/>
    </source>
</evidence>
<dbReference type="Gene3D" id="3.90.550.10">
    <property type="entry name" value="Spore Coat Polysaccharide Biosynthesis Protein SpsA, Chain A"/>
    <property type="match status" value="1"/>
</dbReference>
<accession>A0A210QQW6</accession>
<evidence type="ECO:0000256" key="14">
    <source>
        <dbReference type="ARBA" id="ARBA00047869"/>
    </source>
</evidence>
<comment type="pathway">
    <text evidence="3">Sphingolipid metabolism.</text>
</comment>
<evidence type="ECO:0000256" key="15">
    <source>
        <dbReference type="ARBA" id="ARBA00048104"/>
    </source>
</evidence>
<dbReference type="PANTHER" id="PTHR12726">
    <property type="entry name" value="CERAMIDE GLUCOSYLTRANSFERASE"/>
    <property type="match status" value="1"/>
</dbReference>
<name>A0A210QQW6_MIZYE</name>
<comment type="caution">
    <text evidence="17">The sequence shown here is derived from an EMBL/GenBank/DDBJ whole genome shotgun (WGS) entry which is preliminary data.</text>
</comment>
<dbReference type="EC" id="2.4.1.80" evidence="5"/>
<keyword evidence="7" id="KW-0328">Glycosyltransferase</keyword>
<evidence type="ECO:0000256" key="1">
    <source>
        <dbReference type="ARBA" id="ARBA00004653"/>
    </source>
</evidence>